<organism evidence="3 4">
    <name type="scientific">Taxus chinensis</name>
    <name type="common">Chinese yew</name>
    <name type="synonym">Taxus wallichiana var. chinensis</name>
    <dbReference type="NCBI Taxonomy" id="29808"/>
    <lineage>
        <taxon>Eukaryota</taxon>
        <taxon>Viridiplantae</taxon>
        <taxon>Streptophyta</taxon>
        <taxon>Embryophyta</taxon>
        <taxon>Tracheophyta</taxon>
        <taxon>Spermatophyta</taxon>
        <taxon>Pinopsida</taxon>
        <taxon>Pinidae</taxon>
        <taxon>Conifers II</taxon>
        <taxon>Cupressales</taxon>
        <taxon>Taxaceae</taxon>
        <taxon>Taxus</taxon>
    </lineage>
</organism>
<evidence type="ECO:0000256" key="1">
    <source>
        <dbReference type="ARBA" id="ARBA00009995"/>
    </source>
</evidence>
<evidence type="ECO:0000259" key="2">
    <source>
        <dbReference type="Pfam" id="PF26168"/>
    </source>
</evidence>
<dbReference type="PANTHER" id="PTHR48047">
    <property type="entry name" value="GLYCOSYLTRANSFERASE"/>
    <property type="match status" value="1"/>
</dbReference>
<dbReference type="Pfam" id="PF26168">
    <property type="entry name" value="Glyco_transf_N"/>
    <property type="match status" value="1"/>
</dbReference>
<dbReference type="EMBL" id="JAHRHJ020000006">
    <property type="protein sequence ID" value="KAH9312478.1"/>
    <property type="molecule type" value="Genomic_DNA"/>
</dbReference>
<evidence type="ECO:0000313" key="4">
    <source>
        <dbReference type="Proteomes" id="UP000824469"/>
    </source>
</evidence>
<keyword evidence="4" id="KW-1185">Reference proteome</keyword>
<gene>
    <name evidence="3" type="ORF">KI387_027513</name>
</gene>
<dbReference type="PANTHER" id="PTHR48047:SF215">
    <property type="entry name" value="GLYCOSYLTRANSFERASE"/>
    <property type="match status" value="1"/>
</dbReference>
<dbReference type="Proteomes" id="UP000824469">
    <property type="component" value="Unassembled WGS sequence"/>
</dbReference>
<proteinExistence type="inferred from homology"/>
<dbReference type="InterPro" id="IPR058980">
    <property type="entry name" value="Glyco_transf_N"/>
</dbReference>
<feature type="domain" description="Glycosyltransferase N-terminal" evidence="2">
    <location>
        <begin position="27"/>
        <end position="173"/>
    </location>
</feature>
<reference evidence="3 4" key="1">
    <citation type="journal article" date="2021" name="Nat. Plants">
        <title>The Taxus genome provides insights into paclitaxel biosynthesis.</title>
        <authorList>
            <person name="Xiong X."/>
            <person name="Gou J."/>
            <person name="Liao Q."/>
            <person name="Li Y."/>
            <person name="Zhou Q."/>
            <person name="Bi G."/>
            <person name="Li C."/>
            <person name="Du R."/>
            <person name="Wang X."/>
            <person name="Sun T."/>
            <person name="Guo L."/>
            <person name="Liang H."/>
            <person name="Lu P."/>
            <person name="Wu Y."/>
            <person name="Zhang Z."/>
            <person name="Ro D.K."/>
            <person name="Shang Y."/>
            <person name="Huang S."/>
            <person name="Yan J."/>
        </authorList>
    </citation>
    <scope>NUCLEOTIDE SEQUENCE [LARGE SCALE GENOMIC DNA]</scope>
    <source>
        <strain evidence="3">Ta-2019</strain>
    </source>
</reference>
<comment type="caution">
    <text evidence="3">The sequence shown here is derived from an EMBL/GenBank/DDBJ whole genome shotgun (WGS) entry which is preliminary data.</text>
</comment>
<name>A0AA38FZQ8_TAXCH</name>
<accession>A0AA38FZQ8</accession>
<comment type="similarity">
    <text evidence="1">Belongs to the UDP-glycosyltransferase family.</text>
</comment>
<dbReference type="OMA" id="WWRSDIA"/>
<dbReference type="GO" id="GO:0035251">
    <property type="term" value="F:UDP-glucosyltransferase activity"/>
    <property type="evidence" value="ECO:0007669"/>
    <property type="project" value="TreeGrafter"/>
</dbReference>
<sequence>IERITSFPSPAACSILAKMDGFKKPHVVVVPFPALGHSIPSLDLAKLLASNGLAVSYVTTQGNVSRLRHLHVEEAEIKLVVLPTPAVEGLPQALESTDVLPLDKIGLIFDLVQNLQQPFNVWMEQQFQNEGVDRLSEPPVCVIHDILIGWAVETAQKHKIASFLFNIFGAFAMNLLHSMACSIFQNQWTKEGEDSVLLSINMPHPLRTVQARAVPESLPSRSF</sequence>
<dbReference type="Gene3D" id="3.40.50.2000">
    <property type="entry name" value="Glycogen Phosphorylase B"/>
    <property type="match status" value="1"/>
</dbReference>
<evidence type="ECO:0000313" key="3">
    <source>
        <dbReference type="EMBL" id="KAH9312478.1"/>
    </source>
</evidence>
<dbReference type="SUPFAM" id="SSF53756">
    <property type="entry name" value="UDP-Glycosyltransferase/glycogen phosphorylase"/>
    <property type="match status" value="1"/>
</dbReference>
<protein>
    <recommendedName>
        <fullName evidence="2">Glycosyltransferase N-terminal domain-containing protein</fullName>
    </recommendedName>
</protein>
<feature type="non-terminal residue" evidence="3">
    <location>
        <position position="1"/>
    </location>
</feature>
<dbReference type="AlphaFoldDB" id="A0AA38FZQ8"/>